<evidence type="ECO:0000256" key="4">
    <source>
        <dbReference type="ARBA" id="ARBA00021495"/>
    </source>
</evidence>
<feature type="region of interest" description="Disordered" evidence="13">
    <location>
        <begin position="291"/>
        <end position="361"/>
    </location>
</feature>
<dbReference type="PRINTS" id="PR00344">
    <property type="entry name" value="BCTRLSENSOR"/>
</dbReference>
<evidence type="ECO:0000256" key="7">
    <source>
        <dbReference type="ARBA" id="ARBA00022553"/>
    </source>
</evidence>
<dbReference type="Gene3D" id="3.30.565.10">
    <property type="entry name" value="Histidine kinase-like ATPase, C-terminal domain"/>
    <property type="match status" value="1"/>
</dbReference>
<organism evidence="16 17">
    <name type="scientific">Oceanospirillum multiglobuliferum</name>
    <dbReference type="NCBI Taxonomy" id="64969"/>
    <lineage>
        <taxon>Bacteria</taxon>
        <taxon>Pseudomonadati</taxon>
        <taxon>Pseudomonadota</taxon>
        <taxon>Gammaproteobacteria</taxon>
        <taxon>Oceanospirillales</taxon>
        <taxon>Oceanospirillaceae</taxon>
        <taxon>Oceanospirillum</taxon>
    </lineage>
</organism>
<dbReference type="STRING" id="64969.SAMN02745127_03085"/>
<dbReference type="InterPro" id="IPR036890">
    <property type="entry name" value="HATPase_C_sf"/>
</dbReference>
<comment type="function">
    <text evidence="11">Involved in the transmission of sensory signals from the chemoreceptors to the flagellar motors. CheA is autophosphorylated; it can transfer its phosphate group to either CheB or CheY.</text>
</comment>
<dbReference type="InterPro" id="IPR037006">
    <property type="entry name" value="CheA-like_homodim_sf"/>
</dbReference>
<dbReference type="InterPro" id="IPR051315">
    <property type="entry name" value="Bact_Chemotaxis_CheA"/>
</dbReference>
<evidence type="ECO:0000256" key="8">
    <source>
        <dbReference type="ARBA" id="ARBA00022679"/>
    </source>
</evidence>
<dbReference type="InterPro" id="IPR036097">
    <property type="entry name" value="HisK_dim/P_sf"/>
</dbReference>
<dbReference type="SUPFAM" id="SSF55874">
    <property type="entry name" value="ATPase domain of HSP90 chaperone/DNA topoisomerase II/histidine kinase"/>
    <property type="match status" value="1"/>
</dbReference>
<evidence type="ECO:0000256" key="6">
    <source>
        <dbReference type="ARBA" id="ARBA00022500"/>
    </source>
</evidence>
<dbReference type="OrthoDB" id="9803176at2"/>
<dbReference type="SUPFAM" id="SSF47226">
    <property type="entry name" value="Histidine-containing phosphotransfer domain, HPT domain"/>
    <property type="match status" value="1"/>
</dbReference>
<accession>A0A1T4SHR7</accession>
<dbReference type="CDD" id="cd16916">
    <property type="entry name" value="HATPase_CheA-like"/>
    <property type="match status" value="1"/>
</dbReference>
<evidence type="ECO:0000256" key="10">
    <source>
        <dbReference type="ARBA" id="ARBA00023012"/>
    </source>
</evidence>
<dbReference type="SMART" id="SM00387">
    <property type="entry name" value="HATPase_c"/>
    <property type="match status" value="1"/>
</dbReference>
<dbReference type="InterPro" id="IPR035891">
    <property type="entry name" value="CheY-binding_CheA"/>
</dbReference>
<dbReference type="CDD" id="cd00088">
    <property type="entry name" value="HPT"/>
    <property type="match status" value="1"/>
</dbReference>
<proteinExistence type="predicted"/>
<feature type="domain" description="Histidine kinase" evidence="14">
    <location>
        <begin position="449"/>
        <end position="657"/>
    </location>
</feature>
<dbReference type="Proteomes" id="UP000191418">
    <property type="component" value="Unassembled WGS sequence"/>
</dbReference>
<dbReference type="InterPro" id="IPR015162">
    <property type="entry name" value="CheY-binding"/>
</dbReference>
<evidence type="ECO:0000256" key="11">
    <source>
        <dbReference type="ARBA" id="ARBA00035100"/>
    </source>
</evidence>
<dbReference type="SUPFAM" id="SSF47384">
    <property type="entry name" value="Homodimeric domain of signal transducing histidine kinase"/>
    <property type="match status" value="1"/>
</dbReference>
<keyword evidence="8" id="KW-0808">Transferase</keyword>
<dbReference type="Pfam" id="PF09078">
    <property type="entry name" value="CheY-binding"/>
    <property type="match status" value="1"/>
</dbReference>
<dbReference type="PANTHER" id="PTHR43395:SF10">
    <property type="entry name" value="CHEMOTAXIS PROTEIN CHEA"/>
    <property type="match status" value="1"/>
</dbReference>
<evidence type="ECO:0000256" key="5">
    <source>
        <dbReference type="ARBA" id="ARBA00022490"/>
    </source>
</evidence>
<dbReference type="InterPro" id="IPR004358">
    <property type="entry name" value="Sig_transdc_His_kin-like_C"/>
</dbReference>
<dbReference type="PROSITE" id="PS50894">
    <property type="entry name" value="HPT"/>
    <property type="match status" value="1"/>
</dbReference>
<dbReference type="GO" id="GO:0005737">
    <property type="term" value="C:cytoplasm"/>
    <property type="evidence" value="ECO:0007669"/>
    <property type="project" value="UniProtKB-SubCell"/>
</dbReference>
<dbReference type="SMART" id="SM00073">
    <property type="entry name" value="HPT"/>
    <property type="match status" value="1"/>
</dbReference>
<dbReference type="InterPro" id="IPR003594">
    <property type="entry name" value="HATPase_dom"/>
</dbReference>
<dbReference type="RefSeq" id="WP_078746591.1">
    <property type="nucleotide sequence ID" value="NZ_FUXG01000033.1"/>
</dbReference>
<dbReference type="AlphaFoldDB" id="A0A1T4SHR7"/>
<dbReference type="InterPro" id="IPR008207">
    <property type="entry name" value="Sig_transdc_His_kin_Hpt_dom"/>
</dbReference>
<dbReference type="GO" id="GO:0000155">
    <property type="term" value="F:phosphorelay sensor kinase activity"/>
    <property type="evidence" value="ECO:0007669"/>
    <property type="project" value="InterPro"/>
</dbReference>
<dbReference type="SUPFAM" id="SSF55052">
    <property type="entry name" value="CheY-binding domain of CheA"/>
    <property type="match status" value="1"/>
</dbReference>
<evidence type="ECO:0000256" key="1">
    <source>
        <dbReference type="ARBA" id="ARBA00000085"/>
    </source>
</evidence>
<dbReference type="EC" id="2.7.13.3" evidence="3"/>
<feature type="region of interest" description="Disordered" evidence="13">
    <location>
        <begin position="375"/>
        <end position="410"/>
    </location>
</feature>
<dbReference type="InterPro" id="IPR005467">
    <property type="entry name" value="His_kinase_dom"/>
</dbReference>
<dbReference type="GO" id="GO:0006935">
    <property type="term" value="P:chemotaxis"/>
    <property type="evidence" value="ECO:0007669"/>
    <property type="project" value="UniProtKB-KW"/>
</dbReference>
<feature type="region of interest" description="Disordered" evidence="13">
    <location>
        <begin position="704"/>
        <end position="724"/>
    </location>
</feature>
<evidence type="ECO:0000256" key="12">
    <source>
        <dbReference type="PROSITE-ProRule" id="PRU00110"/>
    </source>
</evidence>
<dbReference type="InterPro" id="IPR004105">
    <property type="entry name" value="CheA-like_dim"/>
</dbReference>
<evidence type="ECO:0000256" key="2">
    <source>
        <dbReference type="ARBA" id="ARBA00004496"/>
    </source>
</evidence>
<keyword evidence="6" id="KW-0145">Chemotaxis</keyword>
<feature type="domain" description="HPt" evidence="15">
    <location>
        <begin position="1"/>
        <end position="105"/>
    </location>
</feature>
<dbReference type="InterPro" id="IPR036641">
    <property type="entry name" value="HPT_dom_sf"/>
</dbReference>
<dbReference type="Gene3D" id="1.10.287.560">
    <property type="entry name" value="Histidine kinase CheA-like, homodimeric domain"/>
    <property type="match status" value="1"/>
</dbReference>
<comment type="catalytic activity">
    <reaction evidence="1">
        <text>ATP + protein L-histidine = ADP + protein N-phospho-L-histidine.</text>
        <dbReference type="EC" id="2.7.13.3"/>
    </reaction>
</comment>
<feature type="compositionally biased region" description="Polar residues" evidence="13">
    <location>
        <begin position="306"/>
        <end position="319"/>
    </location>
</feature>
<dbReference type="Gene3D" id="1.20.120.160">
    <property type="entry name" value="HPT domain"/>
    <property type="match status" value="1"/>
</dbReference>
<gene>
    <name evidence="16" type="ORF">BTE48_15250</name>
</gene>
<dbReference type="Pfam" id="PF02518">
    <property type="entry name" value="HATPase_c"/>
    <property type="match status" value="1"/>
</dbReference>
<dbReference type="SMART" id="SM01231">
    <property type="entry name" value="H-kinase_dim"/>
    <property type="match status" value="1"/>
</dbReference>
<dbReference type="FunFam" id="3.30.565.10:FF:000016">
    <property type="entry name" value="Chemotaxis protein CheA, putative"/>
    <property type="match status" value="1"/>
</dbReference>
<comment type="caution">
    <text evidence="16">The sequence shown here is derived from an EMBL/GenBank/DDBJ whole genome shotgun (WGS) entry which is preliminary data.</text>
</comment>
<reference evidence="16 17" key="1">
    <citation type="submission" date="2017-01" db="EMBL/GenBank/DDBJ databases">
        <title>Genome Sequencing of a Marine Spirillum, Oceanospirillum multiglobuliferum ATCC 33336, from Japan.</title>
        <authorList>
            <person name="Carney J.G."/>
            <person name="Trachtenberg A.M."/>
            <person name="Rheaume B.A."/>
            <person name="Linnane J.D."/>
            <person name="Pitts N.L."/>
            <person name="Mykles D.L."/>
            <person name="Maclea K.S."/>
        </authorList>
    </citation>
    <scope>NUCLEOTIDE SEQUENCE [LARGE SCALE GENOMIC DNA]</scope>
    <source>
        <strain evidence="16 17">ATCC 33336</strain>
    </source>
</reference>
<keyword evidence="9" id="KW-0418">Kinase</keyword>
<name>A0A1T4SHR7_9GAMM</name>
<keyword evidence="17" id="KW-1185">Reference proteome</keyword>
<evidence type="ECO:0000259" key="15">
    <source>
        <dbReference type="PROSITE" id="PS50894"/>
    </source>
</evidence>
<evidence type="ECO:0000313" key="16">
    <source>
        <dbReference type="EMBL" id="OPX54221.1"/>
    </source>
</evidence>
<evidence type="ECO:0000313" key="17">
    <source>
        <dbReference type="Proteomes" id="UP000191418"/>
    </source>
</evidence>
<dbReference type="EMBL" id="MTSM01000032">
    <property type="protein sequence ID" value="OPX54221.1"/>
    <property type="molecule type" value="Genomic_DNA"/>
</dbReference>
<dbReference type="PROSITE" id="PS50109">
    <property type="entry name" value="HIS_KIN"/>
    <property type="match status" value="1"/>
</dbReference>
<feature type="modified residue" description="Phosphohistidine" evidence="12">
    <location>
        <position position="48"/>
    </location>
</feature>
<keyword evidence="7 12" id="KW-0597">Phosphoprotein</keyword>
<evidence type="ECO:0000256" key="9">
    <source>
        <dbReference type="ARBA" id="ARBA00022777"/>
    </source>
</evidence>
<keyword evidence="5" id="KW-0963">Cytoplasm</keyword>
<evidence type="ECO:0000256" key="13">
    <source>
        <dbReference type="SAM" id="MobiDB-lite"/>
    </source>
</evidence>
<feature type="compositionally biased region" description="Polar residues" evidence="13">
    <location>
        <begin position="387"/>
        <end position="410"/>
    </location>
</feature>
<sequence length="724" mass="78292">MSFDLSQFNQLFFEETAEHLATMESLMLNIDVQSPDMDDMNAVFRAAHSIKGNSGTFGFHDMADVTHELETLLDLVRKGETSLTDEMVDVTLKAGDVLSGLLNAHQEGLEPDLTPSKAVIDDLHNLLAKAKGEEVVAGGKTTERAMSAPSAPISEPVSKQQPSVSIVTHSFVIGFPDIGEDTNILFESLQELGELTVIDSVEAGGERWLFSLRTDSSESDIKELISFIVPPDQFTFDEELSAEDGSFGFFEDVGAAIEKEVDELGYGFFDDLDSSDDALDSTVVEQDAGYGFFDEDDGATAEKSEANTPNDADSKSTQAEVDPGYGFFDDLPEPSDSTDVVDQKEAKATPQPNTNKQTEFDGYGFFEPVADKSVAEKQEKPAVKAKAQSQQALSKSATTPAAKNNSGADSSIRVSVEKVDQLINQVGELVITQAMLAQIATEVDPIIHERMVNGMAQLERNTRDLQEAVMSIRMMPISFVFSRFPRVVRDLASKLNKKVKLELVGENTELDRSMIEKLADPLTHLIRNSLDHGIESPDTRAAQGKDETGTILLRASHQGGNIVVEVQDDGGGLNRERILSKAMEKGLPVSESMPDSEIWQLIFAPGFSTAAAVTDVSGRGVGMDVVKRNIISLGGRLEIESIEGIGTRISIRLPLTLAILDGLSVALGDEIYIIPLTSIIGSMQPEISDIKSVSGEGAVIKISKTPRKPSPNRAGIQAGTAQRF</sequence>
<keyword evidence="10" id="KW-0902">Two-component regulatory system</keyword>
<comment type="subcellular location">
    <subcellularLocation>
        <location evidence="2">Cytoplasm</location>
    </subcellularLocation>
</comment>
<protein>
    <recommendedName>
        <fullName evidence="4">Chemotaxis protein CheA</fullName>
        <ecNumber evidence="3">2.7.13.3</ecNumber>
    </recommendedName>
</protein>
<evidence type="ECO:0000256" key="3">
    <source>
        <dbReference type="ARBA" id="ARBA00012438"/>
    </source>
</evidence>
<dbReference type="Pfam" id="PF01627">
    <property type="entry name" value="Hpt"/>
    <property type="match status" value="1"/>
</dbReference>
<dbReference type="Pfam" id="PF02895">
    <property type="entry name" value="H-kinase_dim"/>
    <property type="match status" value="1"/>
</dbReference>
<dbReference type="PANTHER" id="PTHR43395">
    <property type="entry name" value="SENSOR HISTIDINE KINASE CHEA"/>
    <property type="match status" value="1"/>
</dbReference>
<evidence type="ECO:0000259" key="14">
    <source>
        <dbReference type="PROSITE" id="PS50109"/>
    </source>
</evidence>